<evidence type="ECO:0000313" key="2">
    <source>
        <dbReference type="Proteomes" id="UP000262583"/>
    </source>
</evidence>
<reference evidence="1 2" key="1">
    <citation type="submission" date="2018-05" db="EMBL/GenBank/DDBJ databases">
        <title>A metagenomic window into the 2 km-deep terrestrial subsurface aquifer revealed taxonomically and functionally diverse microbial community comprising novel uncultured bacterial lineages.</title>
        <authorList>
            <person name="Kadnikov V.V."/>
            <person name="Mardanov A.V."/>
            <person name="Beletsky A.V."/>
            <person name="Banks D."/>
            <person name="Pimenov N.V."/>
            <person name="Frank Y.A."/>
            <person name="Karnachuk O.V."/>
            <person name="Ravin N.V."/>
        </authorList>
    </citation>
    <scope>NUCLEOTIDE SEQUENCE [LARGE SCALE GENOMIC DNA]</scope>
    <source>
        <strain evidence="1">BY</strain>
    </source>
</reference>
<dbReference type="AlphaFoldDB" id="A0A2Z4Y717"/>
<protein>
    <submittedName>
        <fullName evidence="1">Uncharacterized protein</fullName>
    </submittedName>
</protein>
<sequence>MGVGRGRGAWGCMRSRGGGRGVTLHGVRDGARAPRLSASHPYKSLRIGETGFYNPAFW</sequence>
<gene>
    <name evidence="1" type="ORF">BRCON_2237</name>
</gene>
<name>A0A2Z4Y717_SUMC1</name>
<evidence type="ECO:0000313" key="1">
    <source>
        <dbReference type="EMBL" id="AXA37014.1"/>
    </source>
</evidence>
<proteinExistence type="predicted"/>
<accession>A0A2Z4Y717</accession>
<dbReference type="KEGG" id="schv:BRCON_2237"/>
<dbReference type="EMBL" id="CP030759">
    <property type="protein sequence ID" value="AXA37014.1"/>
    <property type="molecule type" value="Genomic_DNA"/>
</dbReference>
<dbReference type="Proteomes" id="UP000262583">
    <property type="component" value="Chromosome"/>
</dbReference>
<organism evidence="1 2">
    <name type="scientific">Sumerlaea chitinivorans</name>
    <dbReference type="NCBI Taxonomy" id="2250252"/>
    <lineage>
        <taxon>Bacteria</taxon>
        <taxon>Candidatus Sumerlaeota</taxon>
        <taxon>Candidatus Sumerlaeia</taxon>
        <taxon>Candidatus Sumerlaeales</taxon>
        <taxon>Candidatus Sumerlaeaceae</taxon>
        <taxon>Candidatus Sumerlaea</taxon>
    </lineage>
</organism>